<proteinExistence type="predicted"/>
<feature type="compositionally biased region" description="Low complexity" evidence="1">
    <location>
        <begin position="122"/>
        <end position="151"/>
    </location>
</feature>
<evidence type="ECO:0000313" key="3">
    <source>
        <dbReference type="Proteomes" id="UP000006671"/>
    </source>
</evidence>
<dbReference type="RefSeq" id="XP_002672834.1">
    <property type="nucleotide sequence ID" value="XM_002672788.1"/>
</dbReference>
<protein>
    <submittedName>
        <fullName evidence="2">Predicted protein</fullName>
    </submittedName>
</protein>
<dbReference type="AlphaFoldDB" id="D2VT58"/>
<dbReference type="InParanoid" id="D2VT58"/>
<name>D2VT58_NAEGR</name>
<dbReference type="EMBL" id="GG738895">
    <property type="protein sequence ID" value="EFC40090.1"/>
    <property type="molecule type" value="Genomic_DNA"/>
</dbReference>
<dbReference type="OMA" id="GNIMEFV"/>
<keyword evidence="3" id="KW-1185">Reference proteome</keyword>
<dbReference type="GeneID" id="8854520"/>
<organism evidence="3">
    <name type="scientific">Naegleria gruberi</name>
    <name type="common">Amoeba</name>
    <dbReference type="NCBI Taxonomy" id="5762"/>
    <lineage>
        <taxon>Eukaryota</taxon>
        <taxon>Discoba</taxon>
        <taxon>Heterolobosea</taxon>
        <taxon>Tetramitia</taxon>
        <taxon>Eutetramitia</taxon>
        <taxon>Vahlkampfiidae</taxon>
        <taxon>Naegleria</taxon>
    </lineage>
</organism>
<gene>
    <name evidence="2" type="ORF">NAEGRDRAFT_72182</name>
</gene>
<evidence type="ECO:0000256" key="1">
    <source>
        <dbReference type="SAM" id="MobiDB-lite"/>
    </source>
</evidence>
<accession>D2VT58</accession>
<sequence>MWGNIMEFVNTLKAGRKMKQVEEEMKENYTRLVANTLLETIRDQKQMKKDVDKQFAEIYTKMNENVRDIKKDMNVEKMKRDLEKKYGQDMNNVIKNMVEEKLTTNKDIESADELKDIEKEMSSILGNSTTTSTSNTTKPTSGGNAAASSNSQSKFKQMIAKQKQTKK</sequence>
<evidence type="ECO:0000313" key="2">
    <source>
        <dbReference type="EMBL" id="EFC40090.1"/>
    </source>
</evidence>
<reference evidence="2 3" key="1">
    <citation type="journal article" date="2010" name="Cell">
        <title>The genome of Naegleria gruberi illuminates early eukaryotic versatility.</title>
        <authorList>
            <person name="Fritz-Laylin L.K."/>
            <person name="Prochnik S.E."/>
            <person name="Ginger M.L."/>
            <person name="Dacks J.B."/>
            <person name="Carpenter M.L."/>
            <person name="Field M.C."/>
            <person name="Kuo A."/>
            <person name="Paredez A."/>
            <person name="Chapman J."/>
            <person name="Pham J."/>
            <person name="Shu S."/>
            <person name="Neupane R."/>
            <person name="Cipriano M."/>
            <person name="Mancuso J."/>
            <person name="Tu H."/>
            <person name="Salamov A."/>
            <person name="Lindquist E."/>
            <person name="Shapiro H."/>
            <person name="Lucas S."/>
            <person name="Grigoriev I.V."/>
            <person name="Cande W.Z."/>
            <person name="Fulton C."/>
            <person name="Rokhsar D.S."/>
            <person name="Dawson S.C."/>
        </authorList>
    </citation>
    <scope>NUCLEOTIDE SEQUENCE [LARGE SCALE GENOMIC DNA]</scope>
    <source>
        <strain evidence="2 3">NEG-M</strain>
    </source>
</reference>
<dbReference type="OrthoDB" id="10400758at2759"/>
<dbReference type="Proteomes" id="UP000006671">
    <property type="component" value="Unassembled WGS sequence"/>
</dbReference>
<feature type="region of interest" description="Disordered" evidence="1">
    <location>
        <begin position="119"/>
        <end position="167"/>
    </location>
</feature>
<dbReference type="VEuPathDB" id="AmoebaDB:NAEGRDRAFT_72182"/>
<dbReference type="KEGG" id="ngr:NAEGRDRAFT_72182"/>